<evidence type="ECO:0000313" key="3">
    <source>
        <dbReference type="Proteomes" id="UP000535501"/>
    </source>
</evidence>
<dbReference type="InterPro" id="IPR023296">
    <property type="entry name" value="Glyco_hydro_beta-prop_sf"/>
</dbReference>
<gene>
    <name evidence="2" type="ORF">HNQ75_004336</name>
</gene>
<sequence length="523" mass="57404">MNRGHPLSILMIADVGSLSAFVPALASAFTRELRAHVRLQLQSSPADAAQTALATLLSLEKMLLRRNRPCWADRIAPSSLREWTSHKADVPISLIVDLTSKHQDHDLPVLRPVFNGGFGEEALASSVFFSGTPKIEITLRRTASNLPVVLCEGTASLEAATGVGGAMEAVWSRAAMLMVQAIRNRLSVDRHEPLHTAGSSPAPLSMPAVLRYSISAVAKAAAQAAYTLCCHRGHWRIGWRFADTSNDVWSHRSLAGVRWNVLQDPIDHFYADPFPVFWHGKDYIFFEDLDHKTGKGIISVVEFDSSGRPGTAVPVLEEPWHLSYPFMIEAEGELWMIPEASQSGQVTVYRAANFPWSWEPHAVLVSGTEAADATIANYGGRLWMFAVVRNGFGGYSDALSLWSADQLLGDWHPHEMNPVLIDDRLARPAGAMVVRDGHLMRPVQDCRNGYGAALSLARVTMLNDSSFKQVVETVLVPGTKAWPGHKVHTLNSSGRLEAIDGGVLRPRFPIATEVAKYIYRPQG</sequence>
<protein>
    <recommendedName>
        <fullName evidence="1">Glucosamine inositolphosphorylceramide transferase 1 N-terminal domain-containing protein</fullName>
    </recommendedName>
</protein>
<dbReference type="Proteomes" id="UP000535501">
    <property type="component" value="Unassembled WGS sequence"/>
</dbReference>
<dbReference type="RefSeq" id="WP_077546300.1">
    <property type="nucleotide sequence ID" value="NZ_JACHEJ010000027.1"/>
</dbReference>
<name>A0A7W9Z1S8_9HYPH</name>
<evidence type="ECO:0000259" key="1">
    <source>
        <dbReference type="Pfam" id="PF24793"/>
    </source>
</evidence>
<comment type="caution">
    <text evidence="2">The sequence shown here is derived from an EMBL/GenBank/DDBJ whole genome shotgun (WGS) entry which is preliminary data.</text>
</comment>
<dbReference type="InterPro" id="IPR056442">
    <property type="entry name" value="GINT1_N"/>
</dbReference>
<dbReference type="Pfam" id="PF24793">
    <property type="entry name" value="GINT1_N"/>
    <property type="match status" value="1"/>
</dbReference>
<dbReference type="EMBL" id="JACHEJ010000027">
    <property type="protein sequence ID" value="MBB6182347.1"/>
    <property type="molecule type" value="Genomic_DNA"/>
</dbReference>
<proteinExistence type="predicted"/>
<reference evidence="2 3" key="1">
    <citation type="submission" date="2020-08" db="EMBL/GenBank/DDBJ databases">
        <title>Genomic Encyclopedia of Type Strains, Phase IV (KMG-IV): sequencing the most valuable type-strain genomes for metagenomic binning, comparative biology and taxonomic classification.</title>
        <authorList>
            <person name="Goeker M."/>
        </authorList>
    </citation>
    <scope>NUCLEOTIDE SEQUENCE [LARGE SCALE GENOMIC DNA]</scope>
    <source>
        <strain evidence="2 3">DSM 102134</strain>
    </source>
</reference>
<feature type="domain" description="Glucosamine inositolphosphorylceramide transferase 1 N-terminal" evidence="1">
    <location>
        <begin position="268"/>
        <end position="492"/>
    </location>
</feature>
<dbReference type="SUPFAM" id="SSF75005">
    <property type="entry name" value="Arabinanase/levansucrase/invertase"/>
    <property type="match status" value="1"/>
</dbReference>
<keyword evidence="3" id="KW-1185">Reference proteome</keyword>
<accession>A0A7W9Z1S8</accession>
<organism evidence="2 3">
    <name type="scientific">Pseudorhizobium flavum</name>
    <dbReference type="NCBI Taxonomy" id="1335061"/>
    <lineage>
        <taxon>Bacteria</taxon>
        <taxon>Pseudomonadati</taxon>
        <taxon>Pseudomonadota</taxon>
        <taxon>Alphaproteobacteria</taxon>
        <taxon>Hyphomicrobiales</taxon>
        <taxon>Rhizobiaceae</taxon>
        <taxon>Rhizobium/Agrobacterium group</taxon>
        <taxon>Pseudorhizobium</taxon>
    </lineage>
</organism>
<dbReference type="AlphaFoldDB" id="A0A7W9Z1S8"/>
<evidence type="ECO:0000313" key="2">
    <source>
        <dbReference type="EMBL" id="MBB6182347.1"/>
    </source>
</evidence>